<accession>A0A7R8Z877</accession>
<organism evidence="1">
    <name type="scientific">Timema douglasi</name>
    <name type="common">Walking stick</name>
    <dbReference type="NCBI Taxonomy" id="61478"/>
    <lineage>
        <taxon>Eukaryota</taxon>
        <taxon>Metazoa</taxon>
        <taxon>Ecdysozoa</taxon>
        <taxon>Arthropoda</taxon>
        <taxon>Hexapoda</taxon>
        <taxon>Insecta</taxon>
        <taxon>Pterygota</taxon>
        <taxon>Neoptera</taxon>
        <taxon>Polyneoptera</taxon>
        <taxon>Phasmatodea</taxon>
        <taxon>Timematodea</taxon>
        <taxon>Timematoidea</taxon>
        <taxon>Timematidae</taxon>
        <taxon>Timema</taxon>
    </lineage>
</organism>
<protein>
    <submittedName>
        <fullName evidence="1">Uncharacterized protein</fullName>
    </submittedName>
</protein>
<dbReference type="AlphaFoldDB" id="A0A7R8Z877"/>
<dbReference type="EMBL" id="OA567226">
    <property type="protein sequence ID" value="CAD7200071.1"/>
    <property type="molecule type" value="Genomic_DNA"/>
</dbReference>
<gene>
    <name evidence="1" type="ORF">TDIB3V08_LOCUS6304</name>
</gene>
<sequence>MAVSTVSYYPFGLYALSSNYADGLGIGKVELEESPSERETQLLIACDKRQVTGTRDVSDSVTPCPGKGFAHRRSRCHFKSGLPITASYLDNPPVGGKEQYRIRPLGGGHEAKGASLACSCVPETEGRDSNPSMGCFLKRFPTNPTRKYLCVAVTLLYGGQSRGPLVITSLLYEQDFGMLLFPQQADTLHPPIDKKGIVLPALPRNSLYHRGEFLHMEELNTIQQILPPLHLAGILNPNLPVPGYTKPDALSCSLTDAVLLVMTGLALIKITSRRAYNNQPFVHRLKLDPKGSRRYCAAVITVRLNPLFKEQGNRKAKQATCCSISPSLSLSLHANNAGSLLLDVEGGKNSAPDNELQSTESTVNDVGRRESMFQNKKDLFPFSSPHHVGFSYYIFAGPLGRNIESCWTPSAPLDYSALSSRQLIHWINVGLQFVEMDPRDRNKLLK</sequence>
<proteinExistence type="predicted"/>
<name>A0A7R8Z877_TIMDO</name>
<reference evidence="1" key="1">
    <citation type="submission" date="2020-11" db="EMBL/GenBank/DDBJ databases">
        <authorList>
            <person name="Tran Van P."/>
        </authorList>
    </citation>
    <scope>NUCLEOTIDE SEQUENCE</scope>
</reference>
<evidence type="ECO:0000313" key="1">
    <source>
        <dbReference type="EMBL" id="CAD7200071.1"/>
    </source>
</evidence>